<keyword evidence="7" id="KW-0812">Transmembrane</keyword>
<dbReference type="EMBL" id="FQZB01000012">
    <property type="protein sequence ID" value="SHJ95564.1"/>
    <property type="molecule type" value="Genomic_DNA"/>
</dbReference>
<gene>
    <name evidence="9" type="ORF">SAMN02745163_02919</name>
</gene>
<organism evidence="9 10">
    <name type="scientific">Clostridium cavendishii DSM 21758</name>
    <dbReference type="NCBI Taxonomy" id="1121302"/>
    <lineage>
        <taxon>Bacteria</taxon>
        <taxon>Bacillati</taxon>
        <taxon>Bacillota</taxon>
        <taxon>Clostridia</taxon>
        <taxon>Eubacteriales</taxon>
        <taxon>Clostridiaceae</taxon>
        <taxon>Clostridium</taxon>
    </lineage>
</organism>
<dbReference type="Pfam" id="PF13187">
    <property type="entry name" value="Fer4_9"/>
    <property type="match status" value="1"/>
</dbReference>
<evidence type="ECO:0000256" key="1">
    <source>
        <dbReference type="ARBA" id="ARBA00022448"/>
    </source>
</evidence>
<dbReference type="InterPro" id="IPR017896">
    <property type="entry name" value="4Fe4S_Fe-S-bd"/>
</dbReference>
<reference evidence="9 10" key="1">
    <citation type="submission" date="2016-11" db="EMBL/GenBank/DDBJ databases">
        <authorList>
            <person name="Jaros S."/>
            <person name="Januszkiewicz K."/>
            <person name="Wedrychowicz H."/>
        </authorList>
    </citation>
    <scope>NUCLEOTIDE SEQUENCE [LARGE SCALE GENOMIC DNA]</scope>
    <source>
        <strain evidence="9 10">DSM 21758</strain>
    </source>
</reference>
<dbReference type="PROSITE" id="PS00198">
    <property type="entry name" value="4FE4S_FER_1"/>
    <property type="match status" value="2"/>
</dbReference>
<dbReference type="AlphaFoldDB" id="A0A1M6NIW6"/>
<evidence type="ECO:0000256" key="7">
    <source>
        <dbReference type="SAM" id="Phobius"/>
    </source>
</evidence>
<dbReference type="GO" id="GO:0046872">
    <property type="term" value="F:metal ion binding"/>
    <property type="evidence" value="ECO:0007669"/>
    <property type="project" value="UniProtKB-KW"/>
</dbReference>
<dbReference type="STRING" id="1121302.SAMN02745163_02919"/>
<dbReference type="PANTHER" id="PTHR30176">
    <property type="entry name" value="FERREDOXIN-TYPE PROTEIN NAPH"/>
    <property type="match status" value="1"/>
</dbReference>
<accession>A0A1M6NIW6</accession>
<keyword evidence="7" id="KW-0472">Membrane</keyword>
<dbReference type="Pfam" id="PF12801">
    <property type="entry name" value="Fer4_5"/>
    <property type="match status" value="2"/>
</dbReference>
<dbReference type="OrthoDB" id="9786132at2"/>
<dbReference type="GO" id="GO:0051539">
    <property type="term" value="F:4 iron, 4 sulfur cluster binding"/>
    <property type="evidence" value="ECO:0007669"/>
    <property type="project" value="UniProtKB-KW"/>
</dbReference>
<evidence type="ECO:0000256" key="5">
    <source>
        <dbReference type="ARBA" id="ARBA00023004"/>
    </source>
</evidence>
<keyword evidence="5" id="KW-0408">Iron</keyword>
<keyword evidence="1" id="KW-0813">Transport</keyword>
<evidence type="ECO:0000256" key="3">
    <source>
        <dbReference type="ARBA" id="ARBA00022723"/>
    </source>
</evidence>
<evidence type="ECO:0000259" key="8">
    <source>
        <dbReference type="PROSITE" id="PS51379"/>
    </source>
</evidence>
<keyword evidence="4" id="KW-0249">Electron transport</keyword>
<keyword evidence="7" id="KW-1133">Transmembrane helix</keyword>
<feature type="transmembrane region" description="Helical" evidence="7">
    <location>
        <begin position="82"/>
        <end position="101"/>
    </location>
</feature>
<sequence length="218" mass="25385">MNPILKLWKKYSYIILLIFLVKGLFDFRIGLIAIICMLGPIIVSFFKGRFWCGNLCPRGSFYDNFIAKFCNKRKTPNFLRTIPFRIFITFLMLTFFTTNIIKNWGNLYRMGGIVYRLIVITTIIGLSLSLFYNERSWCNFCPMGNLAALISKIRNKKNKKTLLQIDANCISCRLCEKNCPMGLSPYKYKNSTIKHADCIQCGRCILKCPKKSIHYMKD</sequence>
<evidence type="ECO:0000256" key="2">
    <source>
        <dbReference type="ARBA" id="ARBA00022485"/>
    </source>
</evidence>
<evidence type="ECO:0000256" key="4">
    <source>
        <dbReference type="ARBA" id="ARBA00022982"/>
    </source>
</evidence>
<dbReference type="Gene3D" id="3.30.70.20">
    <property type="match status" value="1"/>
</dbReference>
<feature type="transmembrane region" description="Helical" evidence="7">
    <location>
        <begin position="12"/>
        <end position="45"/>
    </location>
</feature>
<dbReference type="InterPro" id="IPR051684">
    <property type="entry name" value="Electron_Trans/Redox"/>
</dbReference>
<feature type="domain" description="4Fe-4S ferredoxin-type" evidence="8">
    <location>
        <begin position="161"/>
        <end position="182"/>
    </location>
</feature>
<evidence type="ECO:0000313" key="10">
    <source>
        <dbReference type="Proteomes" id="UP000184310"/>
    </source>
</evidence>
<evidence type="ECO:0000313" key="9">
    <source>
        <dbReference type="EMBL" id="SHJ95564.1"/>
    </source>
</evidence>
<dbReference type="InterPro" id="IPR017900">
    <property type="entry name" value="4Fe4S_Fe_S_CS"/>
</dbReference>
<keyword evidence="6" id="KW-0411">Iron-sulfur</keyword>
<dbReference type="PROSITE" id="PS51379">
    <property type="entry name" value="4FE4S_FER_2"/>
    <property type="match status" value="2"/>
</dbReference>
<dbReference type="RefSeq" id="WP_072989239.1">
    <property type="nucleotide sequence ID" value="NZ_FQZB01000012.1"/>
</dbReference>
<protein>
    <submittedName>
        <fullName evidence="9">4Fe-4S binding domain-containing protein</fullName>
    </submittedName>
</protein>
<keyword evidence="3" id="KW-0479">Metal-binding</keyword>
<dbReference type="SUPFAM" id="SSF54862">
    <property type="entry name" value="4Fe-4S ferredoxins"/>
    <property type="match status" value="1"/>
</dbReference>
<evidence type="ECO:0000256" key="6">
    <source>
        <dbReference type="ARBA" id="ARBA00023014"/>
    </source>
</evidence>
<feature type="domain" description="4Fe-4S ferredoxin-type" evidence="8">
    <location>
        <begin position="189"/>
        <end position="218"/>
    </location>
</feature>
<keyword evidence="10" id="KW-1185">Reference proteome</keyword>
<proteinExistence type="predicted"/>
<feature type="transmembrane region" description="Helical" evidence="7">
    <location>
        <begin position="113"/>
        <end position="132"/>
    </location>
</feature>
<dbReference type="PANTHER" id="PTHR30176:SF3">
    <property type="entry name" value="FERREDOXIN-TYPE PROTEIN NAPH"/>
    <property type="match status" value="1"/>
</dbReference>
<dbReference type="GO" id="GO:0005886">
    <property type="term" value="C:plasma membrane"/>
    <property type="evidence" value="ECO:0007669"/>
    <property type="project" value="TreeGrafter"/>
</dbReference>
<name>A0A1M6NIW6_9CLOT</name>
<dbReference type="Proteomes" id="UP000184310">
    <property type="component" value="Unassembled WGS sequence"/>
</dbReference>
<keyword evidence="2" id="KW-0004">4Fe-4S</keyword>